<sequence>MVLTRTSNRNKAENKVFVQLLITTVLYGIMSIMYEILIFINWHDLSLQLIFISIFSVLNYLPEMSLPFLLICSSVQIRKVISTWIAPRNERTVVTENPKTTTTANDN</sequence>
<dbReference type="Proteomes" id="UP000095282">
    <property type="component" value="Unplaced"/>
</dbReference>
<organism evidence="2 3">
    <name type="scientific">Caenorhabditis tropicalis</name>
    <dbReference type="NCBI Taxonomy" id="1561998"/>
    <lineage>
        <taxon>Eukaryota</taxon>
        <taxon>Metazoa</taxon>
        <taxon>Ecdysozoa</taxon>
        <taxon>Nematoda</taxon>
        <taxon>Chromadorea</taxon>
        <taxon>Rhabditida</taxon>
        <taxon>Rhabditina</taxon>
        <taxon>Rhabditomorpha</taxon>
        <taxon>Rhabditoidea</taxon>
        <taxon>Rhabditidae</taxon>
        <taxon>Peloderinae</taxon>
        <taxon>Caenorhabditis</taxon>
    </lineage>
</organism>
<protein>
    <submittedName>
        <fullName evidence="3">Serpentine receptor class gamma</fullName>
    </submittedName>
</protein>
<accession>A0A1I7TYF2</accession>
<dbReference type="AlphaFoldDB" id="A0A1I7TYF2"/>
<dbReference type="Gene3D" id="1.20.1070.10">
    <property type="entry name" value="Rhodopsin 7-helix transmembrane proteins"/>
    <property type="match status" value="1"/>
</dbReference>
<feature type="transmembrane region" description="Helical" evidence="1">
    <location>
        <begin position="49"/>
        <end position="72"/>
    </location>
</feature>
<proteinExistence type="predicted"/>
<keyword evidence="1" id="KW-0472">Membrane</keyword>
<keyword evidence="1" id="KW-1133">Transmembrane helix</keyword>
<dbReference type="WBParaSite" id="Csp11.Scaffold629.g13042.t1">
    <property type="protein sequence ID" value="Csp11.Scaffold629.g13042.t1"/>
    <property type="gene ID" value="Csp11.Scaffold629.g13042"/>
</dbReference>
<keyword evidence="1" id="KW-0812">Transmembrane</keyword>
<evidence type="ECO:0000256" key="1">
    <source>
        <dbReference type="SAM" id="Phobius"/>
    </source>
</evidence>
<keyword evidence="2" id="KW-1185">Reference proteome</keyword>
<dbReference type="SUPFAM" id="SSF81321">
    <property type="entry name" value="Family A G protein-coupled receptor-like"/>
    <property type="match status" value="1"/>
</dbReference>
<reference evidence="3" key="1">
    <citation type="submission" date="2016-11" db="UniProtKB">
        <authorList>
            <consortium name="WormBaseParasite"/>
        </authorList>
    </citation>
    <scope>IDENTIFICATION</scope>
</reference>
<feature type="transmembrane region" description="Helical" evidence="1">
    <location>
        <begin position="20"/>
        <end position="43"/>
    </location>
</feature>
<evidence type="ECO:0000313" key="3">
    <source>
        <dbReference type="WBParaSite" id="Csp11.Scaffold629.g13042.t1"/>
    </source>
</evidence>
<evidence type="ECO:0000313" key="2">
    <source>
        <dbReference type="Proteomes" id="UP000095282"/>
    </source>
</evidence>
<name>A0A1I7TYF2_9PELO</name>